<dbReference type="GO" id="GO:0004674">
    <property type="term" value="F:protein serine/threonine kinase activity"/>
    <property type="evidence" value="ECO:0007669"/>
    <property type="project" value="UniProtKB-EC"/>
</dbReference>
<evidence type="ECO:0000256" key="1">
    <source>
        <dbReference type="ARBA" id="ARBA00012513"/>
    </source>
</evidence>
<reference evidence="7" key="1">
    <citation type="submission" date="2016-10" db="EMBL/GenBank/DDBJ databases">
        <title>Draft Genome Sequence of Nocardioides luteus Strain BAFB, an Alkane-Degrading Bacterium Isolated from JP-7 Polluted Soil.</title>
        <authorList>
            <person name="Brown L."/>
            <person name="Ruiz O.N."/>
            <person name="Gunasekera T."/>
        </authorList>
    </citation>
    <scope>NUCLEOTIDE SEQUENCE [LARGE SCALE GENOMIC DNA]</scope>
    <source>
        <strain evidence="7">BAFB</strain>
    </source>
</reference>
<evidence type="ECO:0000313" key="8">
    <source>
        <dbReference type="Proteomes" id="UP000033772"/>
    </source>
</evidence>
<keyword evidence="4 7" id="KW-0418">Kinase</keyword>
<gene>
    <name evidence="7" type="ORF">UG56_025765</name>
</gene>
<evidence type="ECO:0000256" key="5">
    <source>
        <dbReference type="ARBA" id="ARBA00022840"/>
    </source>
</evidence>
<keyword evidence="3" id="KW-0547">Nucleotide-binding</keyword>
<dbReference type="InterPro" id="IPR050660">
    <property type="entry name" value="NEK_Ser/Thr_kinase"/>
</dbReference>
<dbReference type="PANTHER" id="PTHR43671:SF13">
    <property type="entry name" value="SERINE_THREONINE-PROTEIN KINASE NEK2"/>
    <property type="match status" value="1"/>
</dbReference>
<keyword evidence="8" id="KW-1185">Reference proteome</keyword>
<proteinExistence type="predicted"/>
<dbReference type="AlphaFoldDB" id="A0A1J4MX76"/>
<protein>
    <recommendedName>
        <fullName evidence="1">non-specific serine/threonine protein kinase</fullName>
        <ecNumber evidence="1">2.7.11.1</ecNumber>
    </recommendedName>
</protein>
<dbReference type="SUPFAM" id="SSF56112">
    <property type="entry name" value="Protein kinase-like (PK-like)"/>
    <property type="match status" value="1"/>
</dbReference>
<dbReference type="RefSeq" id="WP_045550647.1">
    <property type="nucleotide sequence ID" value="NZ_JZDQ02000052.1"/>
</dbReference>
<dbReference type="PROSITE" id="PS50011">
    <property type="entry name" value="PROTEIN_KINASE_DOM"/>
    <property type="match status" value="1"/>
</dbReference>
<accession>A0A1J4MX76</accession>
<dbReference type="Pfam" id="PF00069">
    <property type="entry name" value="Pkinase"/>
    <property type="match status" value="1"/>
</dbReference>
<keyword evidence="5" id="KW-0067">ATP-binding</keyword>
<comment type="caution">
    <text evidence="7">The sequence shown here is derived from an EMBL/GenBank/DDBJ whole genome shotgun (WGS) entry which is preliminary data.</text>
</comment>
<dbReference type="Proteomes" id="UP000033772">
    <property type="component" value="Unassembled WGS sequence"/>
</dbReference>
<evidence type="ECO:0000313" key="7">
    <source>
        <dbReference type="EMBL" id="OIJ23874.1"/>
    </source>
</evidence>
<dbReference type="Gene3D" id="1.10.510.10">
    <property type="entry name" value="Transferase(Phosphotransferase) domain 1"/>
    <property type="match status" value="1"/>
</dbReference>
<dbReference type="InterPro" id="IPR011009">
    <property type="entry name" value="Kinase-like_dom_sf"/>
</dbReference>
<evidence type="ECO:0000256" key="4">
    <source>
        <dbReference type="ARBA" id="ARBA00022777"/>
    </source>
</evidence>
<dbReference type="EC" id="2.7.11.1" evidence="1"/>
<dbReference type="GO" id="GO:0005524">
    <property type="term" value="F:ATP binding"/>
    <property type="evidence" value="ECO:0007669"/>
    <property type="project" value="UniProtKB-KW"/>
</dbReference>
<evidence type="ECO:0000256" key="2">
    <source>
        <dbReference type="ARBA" id="ARBA00022679"/>
    </source>
</evidence>
<name>A0A1J4MX76_9ACTN</name>
<keyword evidence="2" id="KW-0808">Transferase</keyword>
<dbReference type="CDD" id="cd14014">
    <property type="entry name" value="STKc_PknB_like"/>
    <property type="match status" value="1"/>
</dbReference>
<evidence type="ECO:0000256" key="3">
    <source>
        <dbReference type="ARBA" id="ARBA00022741"/>
    </source>
</evidence>
<dbReference type="EMBL" id="JZDQ02000052">
    <property type="protein sequence ID" value="OIJ23874.1"/>
    <property type="molecule type" value="Genomic_DNA"/>
</dbReference>
<dbReference type="InterPro" id="IPR000719">
    <property type="entry name" value="Prot_kinase_dom"/>
</dbReference>
<dbReference type="STRING" id="1844.UG56_025765"/>
<feature type="domain" description="Protein kinase" evidence="6">
    <location>
        <begin position="17"/>
        <end position="276"/>
    </location>
</feature>
<dbReference type="SMART" id="SM00220">
    <property type="entry name" value="S_TKc"/>
    <property type="match status" value="1"/>
</dbReference>
<organism evidence="7 8">
    <name type="scientific">Nocardioides luteus</name>
    <dbReference type="NCBI Taxonomy" id="1844"/>
    <lineage>
        <taxon>Bacteria</taxon>
        <taxon>Bacillati</taxon>
        <taxon>Actinomycetota</taxon>
        <taxon>Actinomycetes</taxon>
        <taxon>Propionibacteriales</taxon>
        <taxon>Nocardioidaceae</taxon>
        <taxon>Nocardioides</taxon>
    </lineage>
</organism>
<sequence length="290" mass="31328">MTDTWGIVQGDAITPELTAMRLLGGGSSYEAFLAFDEVTYGPVVAKVLRPGLVGSETSRNALRRETDALTKLKHPVLVRGLREDLDGERPYVVMEHVEGPRLSTLIRRHGRLSEQQYLPLALDLASALHYLRRSGWVHLDIKPSNLIMGSPARLIDLSVARPAAAAAALRHEIGTDAYMAPEQCLPGERGEVGNASDVWALGATLFHAVTGERPFPHGDPSAADRTERYPQLVSRPAALPRRTPPEIVKVIDACLAPDAGDRPAPGEIAETVSPALERLPRASLGGLRIS</sequence>
<evidence type="ECO:0000259" key="6">
    <source>
        <dbReference type="PROSITE" id="PS50011"/>
    </source>
</evidence>
<dbReference type="PANTHER" id="PTHR43671">
    <property type="entry name" value="SERINE/THREONINE-PROTEIN KINASE NEK"/>
    <property type="match status" value="1"/>
</dbReference>
<dbReference type="OrthoDB" id="9762169at2"/>